<dbReference type="EnsemblMetazoa" id="XM_011672797">
    <property type="protein sequence ID" value="XP_011671099"/>
    <property type="gene ID" value="LOC105441572"/>
</dbReference>
<dbReference type="RefSeq" id="XP_011671099.1">
    <property type="nucleotide sequence ID" value="XM_011672797.2"/>
</dbReference>
<feature type="domain" description="Signal-induced proliferation-associated 1-like protein C-terminal" evidence="2">
    <location>
        <begin position="8"/>
        <end position="219"/>
    </location>
</feature>
<feature type="region of interest" description="Disordered" evidence="1">
    <location>
        <begin position="1"/>
        <end position="93"/>
    </location>
</feature>
<keyword evidence="4" id="KW-1185">Reference proteome</keyword>
<feature type="compositionally biased region" description="Polar residues" evidence="1">
    <location>
        <begin position="11"/>
        <end position="23"/>
    </location>
</feature>
<dbReference type="OrthoDB" id="9335786at2759"/>
<evidence type="ECO:0000259" key="2">
    <source>
        <dbReference type="Pfam" id="PF11881"/>
    </source>
</evidence>
<proteinExistence type="predicted"/>
<evidence type="ECO:0000256" key="1">
    <source>
        <dbReference type="SAM" id="MobiDB-lite"/>
    </source>
</evidence>
<dbReference type="InParanoid" id="A0A7M7LT63"/>
<accession>A0A7M7LT63</accession>
<feature type="compositionally biased region" description="Polar residues" evidence="1">
    <location>
        <begin position="32"/>
        <end position="57"/>
    </location>
</feature>
<organism evidence="3 4">
    <name type="scientific">Strongylocentrotus purpuratus</name>
    <name type="common">Purple sea urchin</name>
    <dbReference type="NCBI Taxonomy" id="7668"/>
    <lineage>
        <taxon>Eukaryota</taxon>
        <taxon>Metazoa</taxon>
        <taxon>Echinodermata</taxon>
        <taxon>Eleutherozoa</taxon>
        <taxon>Echinozoa</taxon>
        <taxon>Echinoidea</taxon>
        <taxon>Euechinoidea</taxon>
        <taxon>Echinacea</taxon>
        <taxon>Camarodonta</taxon>
        <taxon>Echinidea</taxon>
        <taxon>Strongylocentrotidae</taxon>
        <taxon>Strongylocentrotus</taxon>
    </lineage>
</organism>
<protein>
    <recommendedName>
        <fullName evidence="2">Signal-induced proliferation-associated 1-like protein C-terminal domain-containing protein</fullName>
    </recommendedName>
</protein>
<reference evidence="4" key="1">
    <citation type="submission" date="2015-02" db="EMBL/GenBank/DDBJ databases">
        <title>Genome sequencing for Strongylocentrotus purpuratus.</title>
        <authorList>
            <person name="Murali S."/>
            <person name="Liu Y."/>
            <person name="Vee V."/>
            <person name="English A."/>
            <person name="Wang M."/>
            <person name="Skinner E."/>
            <person name="Han Y."/>
            <person name="Muzny D.M."/>
            <person name="Worley K.C."/>
            <person name="Gibbs R.A."/>
        </authorList>
    </citation>
    <scope>NUCLEOTIDE SEQUENCE</scope>
</reference>
<dbReference type="Proteomes" id="UP000007110">
    <property type="component" value="Unassembled WGS sequence"/>
</dbReference>
<dbReference type="InterPro" id="IPR021818">
    <property type="entry name" value="SIPA1L_C"/>
</dbReference>
<dbReference type="GeneID" id="105441572"/>
<name>A0A7M7LT63_STRPU</name>
<dbReference type="AlphaFoldDB" id="A0A7M7LT63"/>
<dbReference type="Pfam" id="PF11881">
    <property type="entry name" value="SPAR_C"/>
    <property type="match status" value="1"/>
</dbReference>
<evidence type="ECO:0000313" key="4">
    <source>
        <dbReference type="Proteomes" id="UP000007110"/>
    </source>
</evidence>
<feature type="compositionally biased region" description="Polar residues" evidence="1">
    <location>
        <begin position="149"/>
        <end position="167"/>
    </location>
</feature>
<feature type="region of interest" description="Disordered" evidence="1">
    <location>
        <begin position="141"/>
        <end position="191"/>
    </location>
</feature>
<reference evidence="3" key="2">
    <citation type="submission" date="2021-01" db="UniProtKB">
        <authorList>
            <consortium name="EnsemblMetazoa"/>
        </authorList>
    </citation>
    <scope>IDENTIFICATION</scope>
</reference>
<evidence type="ECO:0000313" key="3">
    <source>
        <dbReference type="EnsemblMetazoa" id="XP_011671099"/>
    </source>
</evidence>
<sequence>MLNSQPPPLNRTVSEESLPNHVSGTYPRQRKQSQPTPRSEFILTSTQSGAMPSQMQAEKTMLHGDGRQTGLSASSDDLTSEVFPLPDTNNSGLDWDNLVKAAKEYHVPGMEQSAFKSISIDHLDDADDAIVGAITFANNAAVDKRMSKSSDSLSGGLTQRRSRSTSLGEKDADSAYEEGPAATAARSKSELEVELRRLTHQLNMERKQKEDMQSKISKLQEERMRLQDESTSAAVQLRQIKDWIYQGDKPVK</sequence>
<dbReference type="KEGG" id="spu:105441572"/>